<evidence type="ECO:0000313" key="2">
    <source>
        <dbReference type="Proteomes" id="UP001234297"/>
    </source>
</evidence>
<comment type="caution">
    <text evidence="1">The sequence shown here is derived from an EMBL/GenBank/DDBJ whole genome shotgun (WGS) entry which is preliminary data.</text>
</comment>
<gene>
    <name evidence="1" type="ORF">MRB53_029027</name>
</gene>
<name>A0ACC2KHD8_PERAE</name>
<organism evidence="1 2">
    <name type="scientific">Persea americana</name>
    <name type="common">Avocado</name>
    <dbReference type="NCBI Taxonomy" id="3435"/>
    <lineage>
        <taxon>Eukaryota</taxon>
        <taxon>Viridiplantae</taxon>
        <taxon>Streptophyta</taxon>
        <taxon>Embryophyta</taxon>
        <taxon>Tracheophyta</taxon>
        <taxon>Spermatophyta</taxon>
        <taxon>Magnoliopsida</taxon>
        <taxon>Magnoliidae</taxon>
        <taxon>Laurales</taxon>
        <taxon>Lauraceae</taxon>
        <taxon>Persea</taxon>
    </lineage>
</organism>
<evidence type="ECO:0000313" key="1">
    <source>
        <dbReference type="EMBL" id="KAJ8620498.1"/>
    </source>
</evidence>
<dbReference type="EMBL" id="CM056817">
    <property type="protein sequence ID" value="KAJ8620498.1"/>
    <property type="molecule type" value="Genomic_DNA"/>
</dbReference>
<sequence>MYFSRLFSISTQKKGVLETVELTPVKYVLVLVFSMLISSEAEPSHHEPSTAHASTNLSQPMSLPSRHRPHRKHFSPPDEASPMLTSPPILVKQSTSRKINISLAANSRAPPYYLRPESDDSTSYLAQPPSSPVSGCCKPGSVRRRDSRDCQCVYPIKIVLLLMNNISLSTPLKYSHHSGRSKFLKELAYQLGLQEEQIELIEFWHTRLSEMTITLDIVPLNGISFSADDAYTMNSSLAMHKVYIDPKLVGDYKLLGFIWFKPPPPSTGNAPLNHPPPVPASDNIRKISRLTIIFGICSGILAMTLLSWLIICKCQSDQGHEKEPTTETTNQRTEDAASPIGSLPHPSISSTWLLTYEELKEATKDFEPASVIGQGGSGKVFKGVLSDGTPVAVKKLTSGRHHGEKEFLVEVEMLSRVFHRNLVKLLGYCSSRDSPEKLLCYELVPNGSLEAWLHGALGANSPLEWNRRMKIALDAARGLAYLHEDSHPPVIHRDFKSSNILLDNDFNAKVADFGLAMQAPHGRGNHLSTRVMGTFGYLAPEYAMTGRLLVKSDVYSYGVVLLELLTGRKPVDMSQPFGKENLATLARPFLRRKDRLEELADPNLGGKYPKEDFVNVCTIAAACVALEPKQRPMMGEVVQSLKMVQRGMEYQDFMVTDIRHCPSTKYESDGASSGNNVIGNVSQEVVVFSDDVDEGR</sequence>
<keyword evidence="2" id="KW-1185">Reference proteome</keyword>
<accession>A0ACC2KHD8</accession>
<protein>
    <submittedName>
        <fullName evidence="1">Uncharacterized protein</fullName>
    </submittedName>
</protein>
<dbReference type="Proteomes" id="UP001234297">
    <property type="component" value="Chromosome 9"/>
</dbReference>
<proteinExistence type="predicted"/>
<reference evidence="1 2" key="1">
    <citation type="journal article" date="2022" name="Hortic Res">
        <title>A haplotype resolved chromosomal level avocado genome allows analysis of novel avocado genes.</title>
        <authorList>
            <person name="Nath O."/>
            <person name="Fletcher S.J."/>
            <person name="Hayward A."/>
            <person name="Shaw L.M."/>
            <person name="Masouleh A.K."/>
            <person name="Furtado A."/>
            <person name="Henry R.J."/>
            <person name="Mitter N."/>
        </authorList>
    </citation>
    <scope>NUCLEOTIDE SEQUENCE [LARGE SCALE GENOMIC DNA]</scope>
    <source>
        <strain evidence="2">cv. Hass</strain>
    </source>
</reference>